<sequence>MVESNKRQKTKMIIENAMVDLLKHESFDQISTVKLTKTAGISRSSFYTHYKDKYDMIEHYQQKLFHKLEYIFEKYAQDKRSAIIEVFDFLTPESLLSALLTENGTKEIQTFLRHKFQIMLAEDLQERFSSKLLSQVEKEYSYVYLTNAFFGVCQMWIARGKKESPEQMADFLLKMLD</sequence>
<dbReference type="eggNOG" id="COG1309">
    <property type="taxonomic scope" value="Bacteria"/>
</dbReference>
<dbReference type="InterPro" id="IPR009057">
    <property type="entry name" value="Homeodomain-like_sf"/>
</dbReference>
<dbReference type="Pfam" id="PF14278">
    <property type="entry name" value="TetR_C_8"/>
    <property type="match status" value="1"/>
</dbReference>
<dbReference type="Gene3D" id="1.10.357.10">
    <property type="entry name" value="Tetracycline Repressor, domain 2"/>
    <property type="match status" value="1"/>
</dbReference>
<dbReference type="InterPro" id="IPR039532">
    <property type="entry name" value="TetR_C_Firmicutes"/>
</dbReference>
<feature type="domain" description="HTH tetR-type" evidence="3">
    <location>
        <begin position="8"/>
        <end position="68"/>
    </location>
</feature>
<dbReference type="RefSeq" id="WP_003071598.1">
    <property type="nucleotide sequence ID" value="NZ_CP066055.1"/>
</dbReference>
<proteinExistence type="predicted"/>
<evidence type="ECO:0000313" key="5">
    <source>
        <dbReference type="Proteomes" id="UP000031339"/>
    </source>
</evidence>
<name>A0A0C1K3I4_STRCV</name>
<dbReference type="GO" id="GO:0003677">
    <property type="term" value="F:DNA binding"/>
    <property type="evidence" value="ECO:0007669"/>
    <property type="project" value="UniProtKB-UniRule"/>
</dbReference>
<evidence type="ECO:0000259" key="3">
    <source>
        <dbReference type="PROSITE" id="PS50977"/>
    </source>
</evidence>
<dbReference type="EMBL" id="JWIY01000004">
    <property type="protein sequence ID" value="KIC77356.1"/>
    <property type="molecule type" value="Genomic_DNA"/>
</dbReference>
<dbReference type="InterPro" id="IPR050624">
    <property type="entry name" value="HTH-type_Tx_Regulator"/>
</dbReference>
<organism evidence="4 5">
    <name type="scientific">Streptococcus constellatus</name>
    <dbReference type="NCBI Taxonomy" id="76860"/>
    <lineage>
        <taxon>Bacteria</taxon>
        <taxon>Bacillati</taxon>
        <taxon>Bacillota</taxon>
        <taxon>Bacilli</taxon>
        <taxon>Lactobacillales</taxon>
        <taxon>Streptococcaceae</taxon>
        <taxon>Streptococcus</taxon>
        <taxon>Streptococcus anginosus group</taxon>
    </lineage>
</organism>
<dbReference type="PROSITE" id="PS50977">
    <property type="entry name" value="HTH_TETR_2"/>
    <property type="match status" value="1"/>
</dbReference>
<gene>
    <name evidence="4" type="ORF">RN79_08805</name>
</gene>
<evidence type="ECO:0000256" key="2">
    <source>
        <dbReference type="PROSITE-ProRule" id="PRU00335"/>
    </source>
</evidence>
<dbReference type="InterPro" id="IPR001647">
    <property type="entry name" value="HTH_TetR"/>
</dbReference>
<protein>
    <submittedName>
        <fullName evidence="4">TetR family transcriptional regulator</fullName>
    </submittedName>
</protein>
<dbReference type="PANTHER" id="PTHR43479:SF7">
    <property type="entry name" value="TETR-FAMILY TRANSCRIPTIONAL REGULATOR"/>
    <property type="match status" value="1"/>
</dbReference>
<dbReference type="Proteomes" id="UP000031339">
    <property type="component" value="Unassembled WGS sequence"/>
</dbReference>
<dbReference type="STRING" id="862969.SCI_1905"/>
<reference evidence="4 5" key="1">
    <citation type="submission" date="2014-12" db="EMBL/GenBank/DDBJ databases">
        <title>Partial genome sequence of Streptococcus constellatus KCOM 1650 (= ChDC B144).</title>
        <authorList>
            <person name="Kook J.-K."/>
            <person name="Park S.-N."/>
            <person name="Lim Y.K."/>
            <person name="Jo E."/>
        </authorList>
    </citation>
    <scope>NUCLEOTIDE SEQUENCE [LARGE SCALE GENOMIC DNA]</scope>
    <source>
        <strain evidence="4 5">KCOM 1650</strain>
    </source>
</reference>
<dbReference type="SUPFAM" id="SSF46689">
    <property type="entry name" value="Homeodomain-like"/>
    <property type="match status" value="1"/>
</dbReference>
<dbReference type="OrthoDB" id="9810250at2"/>
<evidence type="ECO:0000256" key="1">
    <source>
        <dbReference type="ARBA" id="ARBA00023125"/>
    </source>
</evidence>
<accession>A0A0C1K3I4</accession>
<dbReference type="PANTHER" id="PTHR43479">
    <property type="entry name" value="ACREF/ENVCD OPERON REPRESSOR-RELATED"/>
    <property type="match status" value="1"/>
</dbReference>
<keyword evidence="1 2" id="KW-0238">DNA-binding</keyword>
<feature type="DNA-binding region" description="H-T-H motif" evidence="2">
    <location>
        <begin position="31"/>
        <end position="50"/>
    </location>
</feature>
<comment type="caution">
    <text evidence="4">The sequence shown here is derived from an EMBL/GenBank/DDBJ whole genome shotgun (WGS) entry which is preliminary data.</text>
</comment>
<dbReference type="AlphaFoldDB" id="A0A0C1K3I4"/>
<evidence type="ECO:0000313" key="4">
    <source>
        <dbReference type="EMBL" id="KIC77356.1"/>
    </source>
</evidence>